<keyword evidence="1" id="KW-1133">Transmembrane helix</keyword>
<keyword evidence="1" id="KW-0812">Transmembrane</keyword>
<evidence type="ECO:0000313" key="3">
    <source>
        <dbReference type="Proteomes" id="UP000183557"/>
    </source>
</evidence>
<dbReference type="Proteomes" id="UP000183557">
    <property type="component" value="Unassembled WGS sequence"/>
</dbReference>
<evidence type="ECO:0008006" key="4">
    <source>
        <dbReference type="Google" id="ProtNLM"/>
    </source>
</evidence>
<proteinExistence type="predicted"/>
<accession>A0A1I3W709</accession>
<keyword evidence="3" id="KW-1185">Reference proteome</keyword>
<organism evidence="2 3">
    <name type="scientific">Halobacillus dabanensis</name>
    <dbReference type="NCBI Taxonomy" id="240302"/>
    <lineage>
        <taxon>Bacteria</taxon>
        <taxon>Bacillati</taxon>
        <taxon>Bacillota</taxon>
        <taxon>Bacilli</taxon>
        <taxon>Bacillales</taxon>
        <taxon>Bacillaceae</taxon>
        <taxon>Halobacillus</taxon>
    </lineage>
</organism>
<gene>
    <name evidence="2" type="ORF">SAMN04487936_106234</name>
</gene>
<dbReference type="EMBL" id="FOSB01000006">
    <property type="protein sequence ID" value="SFK03444.1"/>
    <property type="molecule type" value="Genomic_DNA"/>
</dbReference>
<evidence type="ECO:0000256" key="1">
    <source>
        <dbReference type="SAM" id="Phobius"/>
    </source>
</evidence>
<feature type="transmembrane region" description="Helical" evidence="1">
    <location>
        <begin position="30"/>
        <end position="46"/>
    </location>
</feature>
<name>A0A1I3W709_HALDA</name>
<sequence length="76" mass="8656">MRIFRVFISIYGVVTLIVILADLFSTYVTINFTIIANALAGLFFLLAVQDVREGRKKWSIFYIIIGCLYLYTGISP</sequence>
<evidence type="ECO:0000313" key="2">
    <source>
        <dbReference type="EMBL" id="SFK03444.1"/>
    </source>
</evidence>
<keyword evidence="1" id="KW-0472">Membrane</keyword>
<protein>
    <recommendedName>
        <fullName evidence="4">DUF3953 domain-containing protein</fullName>
    </recommendedName>
</protein>
<feature type="transmembrane region" description="Helical" evidence="1">
    <location>
        <begin position="58"/>
        <end position="74"/>
    </location>
</feature>
<dbReference type="AlphaFoldDB" id="A0A1I3W709"/>
<reference evidence="3" key="1">
    <citation type="submission" date="2016-10" db="EMBL/GenBank/DDBJ databases">
        <authorList>
            <person name="Varghese N."/>
            <person name="Submissions S."/>
        </authorList>
    </citation>
    <scope>NUCLEOTIDE SEQUENCE [LARGE SCALE GENOMIC DNA]</scope>
    <source>
        <strain evidence="3">CGMCC 1.3704</strain>
    </source>
</reference>
<feature type="transmembrane region" description="Helical" evidence="1">
    <location>
        <begin position="7"/>
        <end position="24"/>
    </location>
</feature>